<dbReference type="EMBL" id="J02603">
    <property type="protein sequence ID" value="AAA66887.1"/>
    <property type="molecule type" value="Genomic_DNA"/>
</dbReference>
<name>E9P9T3_YEASX</name>
<sequence>MGPVRFYPFTPFTPFSESRIYCNYYTLVISNSHQTSIFQFTF</sequence>
<proteinExistence type="predicted"/>
<protein>
    <submittedName>
        <fullName evidence="1">Uncharacterized protein</fullName>
    </submittedName>
</protein>
<accession>E9P9T3</accession>
<evidence type="ECO:0000313" key="1">
    <source>
        <dbReference type="EMBL" id="AAA66887.1"/>
    </source>
</evidence>
<dbReference type="AlphaFoldDB" id="E9P9T3"/>
<organism evidence="1">
    <name type="scientific">Saccharomyces cerevisiae</name>
    <name type="common">Baker's yeast</name>
    <dbReference type="NCBI Taxonomy" id="4932"/>
    <lineage>
        <taxon>Eukaryota</taxon>
        <taxon>Fungi</taxon>
        <taxon>Dikarya</taxon>
        <taxon>Ascomycota</taxon>
        <taxon>Saccharomycotina</taxon>
        <taxon>Saccharomycetes</taxon>
        <taxon>Saccharomycetales</taxon>
        <taxon>Saccharomycetaceae</taxon>
        <taxon>Saccharomyces</taxon>
    </lineage>
</organism>
<reference evidence="1" key="1">
    <citation type="journal article" date="1986" name="J. Biol. Chem.">
        <title>Nuclear genes encoding the yeast mitochondrial ATPase complex. Analysis of ATP1 coding the F1-ATPase alpha-subunit and its assembly.</title>
        <authorList>
            <person name="Takeda M."/>
            <person name="Chen W.-J."/>
            <person name="Saltzgaber J."/>
            <person name="Douglas M.G."/>
        </authorList>
    </citation>
    <scope>NUCLEOTIDE SEQUENCE</scope>
    <source>
        <strain evidence="1">Pet mutant XJY12</strain>
    </source>
</reference>